<name>A0A087UDZ0_STEMI</name>
<feature type="non-terminal residue" evidence="1">
    <location>
        <position position="44"/>
    </location>
</feature>
<protein>
    <submittedName>
        <fullName evidence="1">Uncharacterized protein</fullName>
    </submittedName>
</protein>
<keyword evidence="2" id="KW-1185">Reference proteome</keyword>
<sequence length="44" mass="5047">MTKKTVHRFYITHFAKQLSNILTETLNVEFKVHKVMGTPCGLAL</sequence>
<evidence type="ECO:0000313" key="2">
    <source>
        <dbReference type="Proteomes" id="UP000054359"/>
    </source>
</evidence>
<gene>
    <name evidence="1" type="ORF">X975_20380</name>
</gene>
<accession>A0A087UDZ0</accession>
<proteinExistence type="predicted"/>
<reference evidence="1 2" key="1">
    <citation type="submission" date="2013-11" db="EMBL/GenBank/DDBJ databases">
        <title>Genome sequencing of Stegodyphus mimosarum.</title>
        <authorList>
            <person name="Bechsgaard J."/>
        </authorList>
    </citation>
    <scope>NUCLEOTIDE SEQUENCE [LARGE SCALE GENOMIC DNA]</scope>
</reference>
<dbReference type="EMBL" id="KK119390">
    <property type="protein sequence ID" value="KFM75579.1"/>
    <property type="molecule type" value="Genomic_DNA"/>
</dbReference>
<organism evidence="1 2">
    <name type="scientific">Stegodyphus mimosarum</name>
    <name type="common">African social velvet spider</name>
    <dbReference type="NCBI Taxonomy" id="407821"/>
    <lineage>
        <taxon>Eukaryota</taxon>
        <taxon>Metazoa</taxon>
        <taxon>Ecdysozoa</taxon>
        <taxon>Arthropoda</taxon>
        <taxon>Chelicerata</taxon>
        <taxon>Arachnida</taxon>
        <taxon>Araneae</taxon>
        <taxon>Araneomorphae</taxon>
        <taxon>Entelegynae</taxon>
        <taxon>Eresoidea</taxon>
        <taxon>Eresidae</taxon>
        <taxon>Stegodyphus</taxon>
    </lineage>
</organism>
<evidence type="ECO:0000313" key="1">
    <source>
        <dbReference type="EMBL" id="KFM75579.1"/>
    </source>
</evidence>
<dbReference type="Proteomes" id="UP000054359">
    <property type="component" value="Unassembled WGS sequence"/>
</dbReference>
<dbReference type="AlphaFoldDB" id="A0A087UDZ0"/>